<name>A0A6G1ITE6_9PLEO</name>
<evidence type="ECO:0000313" key="2">
    <source>
        <dbReference type="Proteomes" id="UP000799291"/>
    </source>
</evidence>
<evidence type="ECO:0000313" key="1">
    <source>
        <dbReference type="EMBL" id="KAF2681435.1"/>
    </source>
</evidence>
<organism evidence="1 2">
    <name type="scientific">Lentithecium fluviatile CBS 122367</name>
    <dbReference type="NCBI Taxonomy" id="1168545"/>
    <lineage>
        <taxon>Eukaryota</taxon>
        <taxon>Fungi</taxon>
        <taxon>Dikarya</taxon>
        <taxon>Ascomycota</taxon>
        <taxon>Pezizomycotina</taxon>
        <taxon>Dothideomycetes</taxon>
        <taxon>Pleosporomycetidae</taxon>
        <taxon>Pleosporales</taxon>
        <taxon>Massarineae</taxon>
        <taxon>Lentitheciaceae</taxon>
        <taxon>Lentithecium</taxon>
    </lineage>
</organism>
<dbReference type="Proteomes" id="UP000799291">
    <property type="component" value="Unassembled WGS sequence"/>
</dbReference>
<keyword evidence="2" id="KW-1185">Reference proteome</keyword>
<proteinExistence type="predicted"/>
<sequence>MIEKQSLKCQIALAESSGEASAEQMGENESFAEEAMTDEVIAKELEKLYQSDVVLLLETPESHVRAKCRVNAGRMPECTALSKEYDLNIPVVIMVEDDWKYESRLHIPFNRYEHEANRAQTDNVDDRERKRKCSLVLCSRYVWYDGQDCSTVT</sequence>
<accession>A0A6G1ITE6</accession>
<dbReference type="AlphaFoldDB" id="A0A6G1ITE6"/>
<dbReference type="EMBL" id="MU005591">
    <property type="protein sequence ID" value="KAF2681435.1"/>
    <property type="molecule type" value="Genomic_DNA"/>
</dbReference>
<gene>
    <name evidence="1" type="ORF">K458DRAFT_406436</name>
</gene>
<reference evidence="1" key="1">
    <citation type="journal article" date="2020" name="Stud. Mycol.">
        <title>101 Dothideomycetes genomes: a test case for predicting lifestyles and emergence of pathogens.</title>
        <authorList>
            <person name="Haridas S."/>
            <person name="Albert R."/>
            <person name="Binder M."/>
            <person name="Bloem J."/>
            <person name="Labutti K."/>
            <person name="Salamov A."/>
            <person name="Andreopoulos B."/>
            <person name="Baker S."/>
            <person name="Barry K."/>
            <person name="Bills G."/>
            <person name="Bluhm B."/>
            <person name="Cannon C."/>
            <person name="Castanera R."/>
            <person name="Culley D."/>
            <person name="Daum C."/>
            <person name="Ezra D."/>
            <person name="Gonzalez J."/>
            <person name="Henrissat B."/>
            <person name="Kuo A."/>
            <person name="Liang C."/>
            <person name="Lipzen A."/>
            <person name="Lutzoni F."/>
            <person name="Magnuson J."/>
            <person name="Mondo S."/>
            <person name="Nolan M."/>
            <person name="Ohm R."/>
            <person name="Pangilinan J."/>
            <person name="Park H.-J."/>
            <person name="Ramirez L."/>
            <person name="Alfaro M."/>
            <person name="Sun H."/>
            <person name="Tritt A."/>
            <person name="Yoshinaga Y."/>
            <person name="Zwiers L.-H."/>
            <person name="Turgeon B."/>
            <person name="Goodwin S."/>
            <person name="Spatafora J."/>
            <person name="Crous P."/>
            <person name="Grigoriev I."/>
        </authorList>
    </citation>
    <scope>NUCLEOTIDE SEQUENCE</scope>
    <source>
        <strain evidence="1">CBS 122367</strain>
    </source>
</reference>
<protein>
    <submittedName>
        <fullName evidence="1">Uncharacterized protein</fullName>
    </submittedName>
</protein>